<dbReference type="Proteomes" id="UP000023430">
    <property type="component" value="Unassembled WGS sequence"/>
</dbReference>
<accession>X7F1A3</accession>
<dbReference type="OrthoDB" id="111944at2"/>
<evidence type="ECO:0008006" key="3">
    <source>
        <dbReference type="Google" id="ProtNLM"/>
    </source>
</evidence>
<dbReference type="RefSeq" id="WP_051492360.1">
    <property type="nucleotide sequence ID" value="NZ_JAME01000085.1"/>
</dbReference>
<proteinExistence type="predicted"/>
<dbReference type="eggNOG" id="ENOG5031JWC">
    <property type="taxonomic scope" value="Bacteria"/>
</dbReference>
<dbReference type="STRING" id="1449351.RISW2_22975"/>
<dbReference type="AlphaFoldDB" id="X7F1A3"/>
<keyword evidence="2" id="KW-1185">Reference proteome</keyword>
<gene>
    <name evidence="1" type="ORF">RISW2_22975</name>
</gene>
<name>X7F1A3_9RHOB</name>
<evidence type="ECO:0000313" key="1">
    <source>
        <dbReference type="EMBL" id="ETX26520.1"/>
    </source>
</evidence>
<dbReference type="EMBL" id="JAME01000085">
    <property type="protein sequence ID" value="ETX26520.1"/>
    <property type="molecule type" value="Genomic_DNA"/>
</dbReference>
<evidence type="ECO:0000313" key="2">
    <source>
        <dbReference type="Proteomes" id="UP000023430"/>
    </source>
</evidence>
<organism evidence="1 2">
    <name type="scientific">Roseivivax isoporae LMG 25204</name>
    <dbReference type="NCBI Taxonomy" id="1449351"/>
    <lineage>
        <taxon>Bacteria</taxon>
        <taxon>Pseudomonadati</taxon>
        <taxon>Pseudomonadota</taxon>
        <taxon>Alphaproteobacteria</taxon>
        <taxon>Rhodobacterales</taxon>
        <taxon>Roseobacteraceae</taxon>
        <taxon>Roseivivax</taxon>
    </lineage>
</organism>
<sequence>MESVEDRIDRANAAMRQQFVREFDCIPGSEAPEGALILEYRGESFAPAWQLAPEGDLWPIWRRVMAALPDDLTPWQKAFWAVSSNEALDGPCPLDLFETGDERLVDAARRACELPVG</sequence>
<protein>
    <recommendedName>
        <fullName evidence="3">Antitoxin Xre/MbcA/ParS-like toxin-binding domain-containing protein</fullName>
    </recommendedName>
</protein>
<comment type="caution">
    <text evidence="1">The sequence shown here is derived from an EMBL/GenBank/DDBJ whole genome shotgun (WGS) entry which is preliminary data.</text>
</comment>
<reference evidence="1 2" key="1">
    <citation type="submission" date="2014-01" db="EMBL/GenBank/DDBJ databases">
        <title>Roseivivax isoporae LMG 25204 Genome Sequencing.</title>
        <authorList>
            <person name="Lai Q."/>
            <person name="Li G."/>
            <person name="Shao Z."/>
        </authorList>
    </citation>
    <scope>NUCLEOTIDE SEQUENCE [LARGE SCALE GENOMIC DNA]</scope>
    <source>
        <strain evidence="1 2">LMG 25204</strain>
    </source>
</reference>